<accession>A0A5C1AEV4</accession>
<reference evidence="2" key="1">
    <citation type="submission" date="2019-08" db="EMBL/GenBank/DDBJ databases">
        <title>Limnoglobus roseus gen. nov., sp. nov., a novel freshwater planctomycete with a giant genome from the family Gemmataceae.</title>
        <authorList>
            <person name="Kulichevskaya I.S."/>
            <person name="Naumoff D.G."/>
            <person name="Miroshnikov K."/>
            <person name="Ivanova A."/>
            <person name="Philippov D.A."/>
            <person name="Hakobyan A."/>
            <person name="Rijpstra I.C."/>
            <person name="Sinninghe Damste J.S."/>
            <person name="Liesack W."/>
            <person name="Dedysh S.N."/>
        </authorList>
    </citation>
    <scope>NUCLEOTIDE SEQUENCE [LARGE SCALE GENOMIC DNA]</scope>
    <source>
        <strain evidence="2">PX52</strain>
    </source>
</reference>
<organism evidence="1 2">
    <name type="scientific">Limnoglobus roseus</name>
    <dbReference type="NCBI Taxonomy" id="2598579"/>
    <lineage>
        <taxon>Bacteria</taxon>
        <taxon>Pseudomonadati</taxon>
        <taxon>Planctomycetota</taxon>
        <taxon>Planctomycetia</taxon>
        <taxon>Gemmatales</taxon>
        <taxon>Gemmataceae</taxon>
        <taxon>Limnoglobus</taxon>
    </lineage>
</organism>
<keyword evidence="2" id="KW-1185">Reference proteome</keyword>
<evidence type="ECO:0000313" key="2">
    <source>
        <dbReference type="Proteomes" id="UP000324974"/>
    </source>
</evidence>
<protein>
    <submittedName>
        <fullName evidence="1">Uncharacterized protein</fullName>
    </submittedName>
</protein>
<dbReference type="Proteomes" id="UP000324974">
    <property type="component" value="Chromosome"/>
</dbReference>
<sequence length="54" mass="6113">MGGPLDRQRGCRKARTETVPVAAPTWRGTLCDLRTTRPEQCRKETAIDVRELTD</sequence>
<evidence type="ECO:0000313" key="1">
    <source>
        <dbReference type="EMBL" id="QEL16743.1"/>
    </source>
</evidence>
<dbReference type="EMBL" id="CP042425">
    <property type="protein sequence ID" value="QEL16743.1"/>
    <property type="molecule type" value="Genomic_DNA"/>
</dbReference>
<name>A0A5C1AEV4_9BACT</name>
<gene>
    <name evidence="1" type="ORF">PX52LOC_03709</name>
</gene>
<dbReference type="KEGG" id="lrs:PX52LOC_03709"/>
<dbReference type="AlphaFoldDB" id="A0A5C1AEV4"/>
<proteinExistence type="predicted"/>